<dbReference type="AlphaFoldDB" id="A0A4U5VQR6"/>
<organism evidence="2 3">
    <name type="scientific">Collichthys lucidus</name>
    <name type="common">Big head croaker</name>
    <name type="synonym">Sciaena lucida</name>
    <dbReference type="NCBI Taxonomy" id="240159"/>
    <lineage>
        <taxon>Eukaryota</taxon>
        <taxon>Metazoa</taxon>
        <taxon>Chordata</taxon>
        <taxon>Craniata</taxon>
        <taxon>Vertebrata</taxon>
        <taxon>Euteleostomi</taxon>
        <taxon>Actinopterygii</taxon>
        <taxon>Neopterygii</taxon>
        <taxon>Teleostei</taxon>
        <taxon>Neoteleostei</taxon>
        <taxon>Acanthomorphata</taxon>
        <taxon>Eupercaria</taxon>
        <taxon>Sciaenidae</taxon>
        <taxon>Collichthys</taxon>
    </lineage>
</organism>
<gene>
    <name evidence="2" type="ORF">D9C73_023681</name>
</gene>
<evidence type="ECO:0000313" key="2">
    <source>
        <dbReference type="EMBL" id="TKS89555.1"/>
    </source>
</evidence>
<reference evidence="2 3" key="1">
    <citation type="submission" date="2019-01" db="EMBL/GenBank/DDBJ databases">
        <title>Genome Assembly of Collichthys lucidus.</title>
        <authorList>
            <person name="Cai M."/>
            <person name="Xiao S."/>
        </authorList>
    </citation>
    <scope>NUCLEOTIDE SEQUENCE [LARGE SCALE GENOMIC DNA]</scope>
    <source>
        <strain evidence="2">JT15FE1705JMU</strain>
        <tissue evidence="2">Muscle</tissue>
    </source>
</reference>
<dbReference type="Proteomes" id="UP000298787">
    <property type="component" value="Chromosome 21"/>
</dbReference>
<keyword evidence="1" id="KW-1133">Transmembrane helix</keyword>
<evidence type="ECO:0000256" key="1">
    <source>
        <dbReference type="SAM" id="Phobius"/>
    </source>
</evidence>
<accession>A0A4U5VQR6</accession>
<sequence length="96" mass="10457">MGIDMKMESVVMNLSLIDGSCVFVLYVKRLKRNVQHHVVSHLDSVLQPPLLTCIWTASGVTEVTLTSAKPSGNFLLHFEGSPLRGGVTEGTATMEE</sequence>
<name>A0A4U5VQR6_COLLU</name>
<keyword evidence="3" id="KW-1185">Reference proteome</keyword>
<proteinExistence type="predicted"/>
<evidence type="ECO:0000313" key="3">
    <source>
        <dbReference type="Proteomes" id="UP000298787"/>
    </source>
</evidence>
<feature type="transmembrane region" description="Helical" evidence="1">
    <location>
        <begin position="6"/>
        <end position="27"/>
    </location>
</feature>
<protein>
    <submittedName>
        <fullName evidence="2">Uncharacterized protein</fullName>
    </submittedName>
</protein>
<keyword evidence="1" id="KW-0472">Membrane</keyword>
<dbReference type="EMBL" id="CM014098">
    <property type="protein sequence ID" value="TKS89555.1"/>
    <property type="molecule type" value="Genomic_DNA"/>
</dbReference>
<keyword evidence="1" id="KW-0812">Transmembrane</keyword>